<dbReference type="PANTHER" id="PTHR10545">
    <property type="entry name" value="DIAMINE N-ACETYLTRANSFERASE"/>
    <property type="match status" value="1"/>
</dbReference>
<proteinExistence type="predicted"/>
<evidence type="ECO:0000256" key="3">
    <source>
        <dbReference type="SAM" id="MobiDB-lite"/>
    </source>
</evidence>
<evidence type="ECO:0000313" key="6">
    <source>
        <dbReference type="Proteomes" id="UP000824120"/>
    </source>
</evidence>
<name>A0A9J5X3S3_SOLCO</name>
<feature type="region of interest" description="Disordered" evidence="3">
    <location>
        <begin position="1"/>
        <end position="22"/>
    </location>
</feature>
<dbReference type="SUPFAM" id="SSF55729">
    <property type="entry name" value="Acyl-CoA N-acyltransferases (Nat)"/>
    <property type="match status" value="1"/>
</dbReference>
<dbReference type="OrthoDB" id="7305308at2759"/>
<protein>
    <recommendedName>
        <fullName evidence="4">N-acetyltransferase domain-containing protein</fullName>
    </recommendedName>
</protein>
<dbReference type="InterPro" id="IPR051016">
    <property type="entry name" value="Diverse_Substrate_AcTransf"/>
</dbReference>
<gene>
    <name evidence="5" type="ORF">H5410_053540</name>
</gene>
<reference evidence="5 6" key="1">
    <citation type="submission" date="2020-09" db="EMBL/GenBank/DDBJ databases">
        <title>De no assembly of potato wild relative species, Solanum commersonii.</title>
        <authorList>
            <person name="Cho K."/>
        </authorList>
    </citation>
    <scope>NUCLEOTIDE SEQUENCE [LARGE SCALE GENOMIC DNA]</scope>
    <source>
        <strain evidence="5">LZ3.2</strain>
        <tissue evidence="5">Leaf</tissue>
    </source>
</reference>
<dbReference type="InterPro" id="IPR000182">
    <property type="entry name" value="GNAT_dom"/>
</dbReference>
<evidence type="ECO:0000256" key="1">
    <source>
        <dbReference type="ARBA" id="ARBA00022679"/>
    </source>
</evidence>
<keyword evidence="1" id="KW-0808">Transferase</keyword>
<accession>A0A9J5X3S3</accession>
<dbReference type="Pfam" id="PF00583">
    <property type="entry name" value="Acetyltransf_1"/>
    <property type="match status" value="1"/>
</dbReference>
<evidence type="ECO:0000313" key="5">
    <source>
        <dbReference type="EMBL" id="KAG5582913.1"/>
    </source>
</evidence>
<comment type="caution">
    <text evidence="5">The sequence shown here is derived from an EMBL/GenBank/DDBJ whole genome shotgun (WGS) entry which is preliminary data.</text>
</comment>
<dbReference type="InterPro" id="IPR016181">
    <property type="entry name" value="Acyl_CoA_acyltransferase"/>
</dbReference>
<organism evidence="5 6">
    <name type="scientific">Solanum commersonii</name>
    <name type="common">Commerson's wild potato</name>
    <name type="synonym">Commerson's nightshade</name>
    <dbReference type="NCBI Taxonomy" id="4109"/>
    <lineage>
        <taxon>Eukaryota</taxon>
        <taxon>Viridiplantae</taxon>
        <taxon>Streptophyta</taxon>
        <taxon>Embryophyta</taxon>
        <taxon>Tracheophyta</taxon>
        <taxon>Spermatophyta</taxon>
        <taxon>Magnoliopsida</taxon>
        <taxon>eudicotyledons</taxon>
        <taxon>Gunneridae</taxon>
        <taxon>Pentapetalae</taxon>
        <taxon>asterids</taxon>
        <taxon>lamiids</taxon>
        <taxon>Solanales</taxon>
        <taxon>Solanaceae</taxon>
        <taxon>Solanoideae</taxon>
        <taxon>Solaneae</taxon>
        <taxon>Solanum</taxon>
    </lineage>
</organism>
<dbReference type="Proteomes" id="UP000824120">
    <property type="component" value="Chromosome 10"/>
</dbReference>
<keyword evidence="2" id="KW-0012">Acyltransferase</keyword>
<feature type="compositionally biased region" description="Polar residues" evidence="3">
    <location>
        <begin position="1"/>
        <end position="10"/>
    </location>
</feature>
<dbReference type="FunFam" id="3.40.630.30:FF:000099">
    <property type="entry name" value="probable acetyltransferase NATA1-like"/>
    <property type="match status" value="1"/>
</dbReference>
<sequence length="265" mass="29577">MPPCHSNNTNPIPPKIKLSEDTSPFSFSEKKMAAAAPPPPPSPTPAVISEDLLPTGYNVFTRIRLATIVDVPHIHKLIHQMAVFERLTHLFSATESSLSSTLFPENSPPPFTSFTVFLLEVSQTPFPLIDQNYPNFSPIHKTVNLDLPITDPQAEMFRSCGNDVVVAGFVLFFPNYSSLLAKPGFYIEDIFVRECYRRKGFGKMLLSAVAAPAAKMGYGKVEWVVLDWNVNAIKFYEEMGAQIMHERRVCRLTGDTLQAFANINI</sequence>
<dbReference type="PROSITE" id="PS51186">
    <property type="entry name" value="GNAT"/>
    <property type="match status" value="1"/>
</dbReference>
<evidence type="ECO:0000256" key="2">
    <source>
        <dbReference type="ARBA" id="ARBA00023315"/>
    </source>
</evidence>
<dbReference type="CDD" id="cd04301">
    <property type="entry name" value="NAT_SF"/>
    <property type="match status" value="1"/>
</dbReference>
<dbReference type="PANTHER" id="PTHR10545:SF29">
    <property type="entry name" value="GH14572P-RELATED"/>
    <property type="match status" value="1"/>
</dbReference>
<evidence type="ECO:0000259" key="4">
    <source>
        <dbReference type="PROSITE" id="PS51186"/>
    </source>
</evidence>
<feature type="domain" description="N-acetyltransferase" evidence="4">
    <location>
        <begin position="116"/>
        <end position="264"/>
    </location>
</feature>
<dbReference type="EMBL" id="JACXVP010000010">
    <property type="protein sequence ID" value="KAG5582913.1"/>
    <property type="molecule type" value="Genomic_DNA"/>
</dbReference>
<keyword evidence="6" id="KW-1185">Reference proteome</keyword>
<dbReference type="Gene3D" id="3.40.630.30">
    <property type="match status" value="1"/>
</dbReference>
<dbReference type="AlphaFoldDB" id="A0A9J5X3S3"/>
<dbReference type="GO" id="GO:0008080">
    <property type="term" value="F:N-acetyltransferase activity"/>
    <property type="evidence" value="ECO:0007669"/>
    <property type="project" value="TreeGrafter"/>
</dbReference>